<feature type="signal peptide" evidence="1">
    <location>
        <begin position="1"/>
        <end position="24"/>
    </location>
</feature>
<keyword evidence="3" id="KW-1185">Reference proteome</keyword>
<keyword evidence="1" id="KW-0732">Signal</keyword>
<evidence type="ECO:0000256" key="1">
    <source>
        <dbReference type="SAM" id="SignalP"/>
    </source>
</evidence>
<name>A0ABR1IMH4_9AGAR</name>
<reference evidence="2 3" key="1">
    <citation type="submission" date="2024-01" db="EMBL/GenBank/DDBJ databases">
        <title>A draft genome for the cacao thread blight pathogen Marasmiellus scandens.</title>
        <authorList>
            <person name="Baruah I.K."/>
            <person name="Leung J."/>
            <person name="Bukari Y."/>
            <person name="Amoako-Attah I."/>
            <person name="Meinhardt L.W."/>
            <person name="Bailey B.A."/>
            <person name="Cohen S.P."/>
        </authorList>
    </citation>
    <scope>NUCLEOTIDE SEQUENCE [LARGE SCALE GENOMIC DNA]</scope>
    <source>
        <strain evidence="2 3">GH-19</strain>
    </source>
</reference>
<proteinExistence type="predicted"/>
<dbReference type="Proteomes" id="UP001498398">
    <property type="component" value="Unassembled WGS sequence"/>
</dbReference>
<dbReference type="EMBL" id="JBANRG010000125">
    <property type="protein sequence ID" value="KAK7434383.1"/>
    <property type="molecule type" value="Genomic_DNA"/>
</dbReference>
<evidence type="ECO:0000313" key="2">
    <source>
        <dbReference type="EMBL" id="KAK7434383.1"/>
    </source>
</evidence>
<accession>A0ABR1IMH4</accession>
<evidence type="ECO:0000313" key="3">
    <source>
        <dbReference type="Proteomes" id="UP001498398"/>
    </source>
</evidence>
<sequence>MNFPRVFSLFSFLTLFLSFSFVASNPVIAPQARSDAVGNLKRQSNADVESILDTLQDQVGTILPQIDSLVAGGNATDDTVTPLIDQLIGALNTTSDSLANLSTSDVSKRQSNDDIANITATIVTDIANSLDGLLDSAESIPTLGTLFSGVDVALNQVLVGLETLLAGVLNLVATLLVDVAALLRELAFGLTLASLGL</sequence>
<gene>
    <name evidence="2" type="ORF">VKT23_020228</name>
</gene>
<comment type="caution">
    <text evidence="2">The sequence shown here is derived from an EMBL/GenBank/DDBJ whole genome shotgun (WGS) entry which is preliminary data.</text>
</comment>
<feature type="chain" id="PRO_5046184673" description="Sc15 protein" evidence="1">
    <location>
        <begin position="25"/>
        <end position="197"/>
    </location>
</feature>
<protein>
    <recommendedName>
        <fullName evidence="4">Sc15 protein</fullName>
    </recommendedName>
</protein>
<organism evidence="2 3">
    <name type="scientific">Marasmiellus scandens</name>
    <dbReference type="NCBI Taxonomy" id="2682957"/>
    <lineage>
        <taxon>Eukaryota</taxon>
        <taxon>Fungi</taxon>
        <taxon>Dikarya</taxon>
        <taxon>Basidiomycota</taxon>
        <taxon>Agaricomycotina</taxon>
        <taxon>Agaricomycetes</taxon>
        <taxon>Agaricomycetidae</taxon>
        <taxon>Agaricales</taxon>
        <taxon>Marasmiineae</taxon>
        <taxon>Omphalotaceae</taxon>
        <taxon>Marasmiellus</taxon>
    </lineage>
</organism>
<evidence type="ECO:0008006" key="4">
    <source>
        <dbReference type="Google" id="ProtNLM"/>
    </source>
</evidence>